<dbReference type="SMART" id="SM00347">
    <property type="entry name" value="HTH_MARR"/>
    <property type="match status" value="1"/>
</dbReference>
<organism evidence="2 3">
    <name type="scientific">Streptomyces pulveraceus</name>
    <dbReference type="NCBI Taxonomy" id="68258"/>
    <lineage>
        <taxon>Bacteria</taxon>
        <taxon>Bacillati</taxon>
        <taxon>Actinomycetota</taxon>
        <taxon>Actinomycetes</taxon>
        <taxon>Kitasatosporales</taxon>
        <taxon>Streptomycetaceae</taxon>
        <taxon>Streptomyces</taxon>
    </lineage>
</organism>
<dbReference type="Pfam" id="PF01047">
    <property type="entry name" value="MarR"/>
    <property type="match status" value="1"/>
</dbReference>
<dbReference type="EMBL" id="JBHSPU010000062">
    <property type="protein sequence ID" value="MFC5919097.1"/>
    <property type="molecule type" value="Genomic_DNA"/>
</dbReference>
<comment type="caution">
    <text evidence="2">The sequence shown here is derived from an EMBL/GenBank/DDBJ whole genome shotgun (WGS) entry which is preliminary data.</text>
</comment>
<proteinExistence type="predicted"/>
<dbReference type="InterPro" id="IPR036388">
    <property type="entry name" value="WH-like_DNA-bd_sf"/>
</dbReference>
<name>A0ABW1GZJ5_9ACTN</name>
<dbReference type="InterPro" id="IPR039422">
    <property type="entry name" value="MarR/SlyA-like"/>
</dbReference>
<evidence type="ECO:0000313" key="2">
    <source>
        <dbReference type="EMBL" id="MFC5919097.1"/>
    </source>
</evidence>
<evidence type="ECO:0000259" key="1">
    <source>
        <dbReference type="PROSITE" id="PS50995"/>
    </source>
</evidence>
<dbReference type="InterPro" id="IPR000835">
    <property type="entry name" value="HTH_MarR-typ"/>
</dbReference>
<dbReference type="Proteomes" id="UP001596200">
    <property type="component" value="Unassembled WGS sequence"/>
</dbReference>
<dbReference type="PROSITE" id="PS50995">
    <property type="entry name" value="HTH_MARR_2"/>
    <property type="match status" value="1"/>
</dbReference>
<keyword evidence="3" id="KW-1185">Reference proteome</keyword>
<sequence>MSPLLRHAGTVFANHQVPFSQASLLTHLYEQGASQRMSTLAQEFDVAPRTVTTLVDGLERRGLVQRAPDPHDRRAVLVSVTGKGNALMQEIEWGRQALADELVNGLTRDERVEFARLLNKIRPATKSEKGSQT</sequence>
<reference evidence="3" key="1">
    <citation type="journal article" date="2019" name="Int. J. Syst. Evol. Microbiol.">
        <title>The Global Catalogue of Microorganisms (GCM) 10K type strain sequencing project: providing services to taxonomists for standard genome sequencing and annotation.</title>
        <authorList>
            <consortium name="The Broad Institute Genomics Platform"/>
            <consortium name="The Broad Institute Genome Sequencing Center for Infectious Disease"/>
            <person name="Wu L."/>
            <person name="Ma J."/>
        </authorList>
    </citation>
    <scope>NUCLEOTIDE SEQUENCE [LARGE SCALE GENOMIC DNA]</scope>
    <source>
        <strain evidence="3">JCM 4147</strain>
    </source>
</reference>
<accession>A0ABW1GZJ5</accession>
<dbReference type="RefSeq" id="WP_344512397.1">
    <property type="nucleotide sequence ID" value="NZ_BAAATU010000023.1"/>
</dbReference>
<dbReference type="InterPro" id="IPR036390">
    <property type="entry name" value="WH_DNA-bd_sf"/>
</dbReference>
<dbReference type="SUPFAM" id="SSF46785">
    <property type="entry name" value="Winged helix' DNA-binding domain"/>
    <property type="match status" value="1"/>
</dbReference>
<dbReference type="PRINTS" id="PR00598">
    <property type="entry name" value="HTHMARR"/>
</dbReference>
<feature type="domain" description="HTH marR-type" evidence="1">
    <location>
        <begin position="1"/>
        <end position="123"/>
    </location>
</feature>
<gene>
    <name evidence="2" type="ORF">ACFP1B_37525</name>
</gene>
<dbReference type="PANTHER" id="PTHR33164:SF43">
    <property type="entry name" value="HTH-TYPE TRANSCRIPTIONAL REPRESSOR YETL"/>
    <property type="match status" value="1"/>
</dbReference>
<dbReference type="Gene3D" id="1.10.10.10">
    <property type="entry name" value="Winged helix-like DNA-binding domain superfamily/Winged helix DNA-binding domain"/>
    <property type="match status" value="1"/>
</dbReference>
<evidence type="ECO:0000313" key="3">
    <source>
        <dbReference type="Proteomes" id="UP001596200"/>
    </source>
</evidence>
<protein>
    <submittedName>
        <fullName evidence="2">MarR family winged helix-turn-helix transcriptional regulator</fullName>
    </submittedName>
</protein>
<dbReference type="PANTHER" id="PTHR33164">
    <property type="entry name" value="TRANSCRIPTIONAL REGULATOR, MARR FAMILY"/>
    <property type="match status" value="1"/>
</dbReference>